<accession>A0A645J6M7</accession>
<name>A0A645J6M7_9ZZZZ</name>
<sequence>MKQKSLPHQQHQPHKTAYFIAGMILSVIFTKIADLAFPPEPIVVHTVIDSIKIVHEYRRRNLKTYEHQNFINTLPTASYSLFLLSPE</sequence>
<organism evidence="1">
    <name type="scientific">bioreactor metagenome</name>
    <dbReference type="NCBI Taxonomy" id="1076179"/>
    <lineage>
        <taxon>unclassified sequences</taxon>
        <taxon>metagenomes</taxon>
        <taxon>ecological metagenomes</taxon>
    </lineage>
</organism>
<protein>
    <submittedName>
        <fullName evidence="1">Uncharacterized protein</fullName>
    </submittedName>
</protein>
<evidence type="ECO:0000313" key="1">
    <source>
        <dbReference type="EMBL" id="MPN58790.1"/>
    </source>
</evidence>
<dbReference type="EMBL" id="VSSQ01131976">
    <property type="protein sequence ID" value="MPN58790.1"/>
    <property type="molecule type" value="Genomic_DNA"/>
</dbReference>
<dbReference type="AlphaFoldDB" id="A0A645J6M7"/>
<proteinExistence type="predicted"/>
<gene>
    <name evidence="1" type="ORF">SDC9_206505</name>
</gene>
<reference evidence="1" key="1">
    <citation type="submission" date="2019-08" db="EMBL/GenBank/DDBJ databases">
        <authorList>
            <person name="Kucharzyk K."/>
            <person name="Murdoch R.W."/>
            <person name="Higgins S."/>
            <person name="Loffler F."/>
        </authorList>
    </citation>
    <scope>NUCLEOTIDE SEQUENCE</scope>
</reference>
<comment type="caution">
    <text evidence="1">The sequence shown here is derived from an EMBL/GenBank/DDBJ whole genome shotgun (WGS) entry which is preliminary data.</text>
</comment>